<proteinExistence type="predicted"/>
<gene>
    <name evidence="2" type="ORF">IDJ75_18190</name>
</gene>
<keyword evidence="3" id="KW-1185">Reference proteome</keyword>
<dbReference type="RefSeq" id="WP_191177063.1">
    <property type="nucleotide sequence ID" value="NZ_JACWMW010000004.1"/>
</dbReference>
<name>A0ABR7X9I5_9SPHI</name>
<evidence type="ECO:0000256" key="1">
    <source>
        <dbReference type="SAM" id="SignalP"/>
    </source>
</evidence>
<feature type="chain" id="PRO_5046934448" description="DUF4919 domain-containing protein" evidence="1">
    <location>
        <begin position="19"/>
        <end position="214"/>
    </location>
</feature>
<evidence type="ECO:0000313" key="3">
    <source>
        <dbReference type="Proteomes" id="UP000618754"/>
    </source>
</evidence>
<evidence type="ECO:0000313" key="2">
    <source>
        <dbReference type="EMBL" id="MBD1387224.1"/>
    </source>
</evidence>
<accession>A0ABR7X9I5</accession>
<dbReference type="EMBL" id="JACWMW010000004">
    <property type="protein sequence ID" value="MBD1387224.1"/>
    <property type="molecule type" value="Genomic_DNA"/>
</dbReference>
<sequence>MKVIIGILLLFCAVSVKSQNVENHQVEPKGIYKEINTDRDSKIMGQLMSESSIKKQSLIDSVQKNPNVYIPPVIYALSYALFQQNKKDDAIYWFYLAQLRARYDVNRCTDKTASAAQYNQLFGPSINEYAFAHLDILEKTIPKVITFVESNEELYDQRWINLSGMDAMSAGLGGKAESKNLSINKAKWPKIKSETIKDYSDGFNEALASFKKKN</sequence>
<evidence type="ECO:0008006" key="4">
    <source>
        <dbReference type="Google" id="ProtNLM"/>
    </source>
</evidence>
<comment type="caution">
    <text evidence="2">The sequence shown here is derived from an EMBL/GenBank/DDBJ whole genome shotgun (WGS) entry which is preliminary data.</text>
</comment>
<keyword evidence="1" id="KW-0732">Signal</keyword>
<organism evidence="2 3">
    <name type="scientific">Mucilaginibacter rigui</name>
    <dbReference type="NCBI Taxonomy" id="534635"/>
    <lineage>
        <taxon>Bacteria</taxon>
        <taxon>Pseudomonadati</taxon>
        <taxon>Bacteroidota</taxon>
        <taxon>Sphingobacteriia</taxon>
        <taxon>Sphingobacteriales</taxon>
        <taxon>Sphingobacteriaceae</taxon>
        <taxon>Mucilaginibacter</taxon>
    </lineage>
</organism>
<protein>
    <recommendedName>
        <fullName evidence="4">DUF4919 domain-containing protein</fullName>
    </recommendedName>
</protein>
<reference evidence="2 3" key="1">
    <citation type="submission" date="2020-09" db="EMBL/GenBank/DDBJ databases">
        <title>Novel species of Mucilaginibacter isolated from a glacier on the Tibetan Plateau.</title>
        <authorList>
            <person name="Liu Q."/>
            <person name="Xin Y.-H."/>
        </authorList>
    </citation>
    <scope>NUCLEOTIDE SEQUENCE [LARGE SCALE GENOMIC DNA]</scope>
    <source>
        <strain evidence="2 3">CGMCC 1.13878</strain>
    </source>
</reference>
<dbReference type="Proteomes" id="UP000618754">
    <property type="component" value="Unassembled WGS sequence"/>
</dbReference>
<feature type="signal peptide" evidence="1">
    <location>
        <begin position="1"/>
        <end position="18"/>
    </location>
</feature>